<accession>A0ABS8XTF8</accession>
<evidence type="ECO:0000313" key="2">
    <source>
        <dbReference type="EMBL" id="MCE4555005.1"/>
    </source>
</evidence>
<gene>
    <name evidence="2" type="ORF">LXT13_11270</name>
</gene>
<feature type="region of interest" description="Disordered" evidence="1">
    <location>
        <begin position="1"/>
        <end position="41"/>
    </location>
</feature>
<evidence type="ECO:0000256" key="1">
    <source>
        <dbReference type="SAM" id="MobiDB-lite"/>
    </source>
</evidence>
<evidence type="ECO:0000313" key="3">
    <source>
        <dbReference type="Proteomes" id="UP001200741"/>
    </source>
</evidence>
<protein>
    <submittedName>
        <fullName evidence="2">Uncharacterized protein</fullName>
    </submittedName>
</protein>
<name>A0ABS8XTF8_9BURK</name>
<proteinExistence type="predicted"/>
<sequence length="119" mass="13721">MKQQEGTETAELPGMSRRGRKPLGDRAMTNAERQKAYRERKREEVFFSRHDEASRVALMQRLAYQLRAMDEGHEFAEGAQALAEEVIAEIVTRYALRHKRLNALVRKAEAERTGNHPSQ</sequence>
<reference evidence="2 3" key="1">
    <citation type="submission" date="2021-12" db="EMBL/GenBank/DDBJ databases">
        <title>Genome seq of P8.</title>
        <authorList>
            <person name="Seo T."/>
        </authorList>
    </citation>
    <scope>NUCLEOTIDE SEQUENCE [LARGE SCALE GENOMIC DNA]</scope>
    <source>
        <strain evidence="2 3">P8</strain>
    </source>
</reference>
<dbReference type="EMBL" id="JAJTWU010000004">
    <property type="protein sequence ID" value="MCE4555005.1"/>
    <property type="molecule type" value="Genomic_DNA"/>
</dbReference>
<organism evidence="2 3">
    <name type="scientific">Pelomonas cellulosilytica</name>
    <dbReference type="NCBI Taxonomy" id="2906762"/>
    <lineage>
        <taxon>Bacteria</taxon>
        <taxon>Pseudomonadati</taxon>
        <taxon>Pseudomonadota</taxon>
        <taxon>Betaproteobacteria</taxon>
        <taxon>Burkholderiales</taxon>
        <taxon>Sphaerotilaceae</taxon>
        <taxon>Roseateles</taxon>
    </lineage>
</organism>
<dbReference type="Proteomes" id="UP001200741">
    <property type="component" value="Unassembled WGS sequence"/>
</dbReference>
<feature type="compositionally biased region" description="Basic and acidic residues" evidence="1">
    <location>
        <begin position="32"/>
        <end position="41"/>
    </location>
</feature>
<comment type="caution">
    <text evidence="2">The sequence shown here is derived from an EMBL/GenBank/DDBJ whole genome shotgun (WGS) entry which is preliminary data.</text>
</comment>
<keyword evidence="3" id="KW-1185">Reference proteome</keyword>
<dbReference type="RefSeq" id="WP_233372027.1">
    <property type="nucleotide sequence ID" value="NZ_JAJTWU010000004.1"/>
</dbReference>